<dbReference type="SUPFAM" id="SSF51735">
    <property type="entry name" value="NAD(P)-binding Rossmann-fold domains"/>
    <property type="match status" value="1"/>
</dbReference>
<organism evidence="5 6">
    <name type="scientific">Spongisporangium articulatum</name>
    <dbReference type="NCBI Taxonomy" id="3362603"/>
    <lineage>
        <taxon>Bacteria</taxon>
        <taxon>Bacillati</taxon>
        <taxon>Actinomycetota</taxon>
        <taxon>Actinomycetes</taxon>
        <taxon>Kineosporiales</taxon>
        <taxon>Kineosporiaceae</taxon>
        <taxon>Spongisporangium</taxon>
    </lineage>
</organism>
<dbReference type="EMBL" id="JBITLV010000003">
    <property type="protein sequence ID" value="MFI7587619.1"/>
    <property type="molecule type" value="Genomic_DNA"/>
</dbReference>
<evidence type="ECO:0000313" key="5">
    <source>
        <dbReference type="EMBL" id="MFI7587619.1"/>
    </source>
</evidence>
<gene>
    <name evidence="5" type="ORF">ACIB24_11145</name>
</gene>
<comment type="similarity">
    <text evidence="1 3">Belongs to the short-chain dehydrogenases/reductases (SDR) family.</text>
</comment>
<dbReference type="SMART" id="SM00822">
    <property type="entry name" value="PKS_KR"/>
    <property type="match status" value="1"/>
</dbReference>
<dbReference type="PRINTS" id="PR00080">
    <property type="entry name" value="SDRFAMILY"/>
</dbReference>
<evidence type="ECO:0000259" key="4">
    <source>
        <dbReference type="SMART" id="SM00822"/>
    </source>
</evidence>
<dbReference type="Pfam" id="PF00106">
    <property type="entry name" value="adh_short"/>
    <property type="match status" value="1"/>
</dbReference>
<feature type="domain" description="Ketoreductase" evidence="4">
    <location>
        <begin position="8"/>
        <end position="188"/>
    </location>
</feature>
<evidence type="ECO:0000313" key="6">
    <source>
        <dbReference type="Proteomes" id="UP001612915"/>
    </source>
</evidence>
<dbReference type="Proteomes" id="UP001612915">
    <property type="component" value="Unassembled WGS sequence"/>
</dbReference>
<dbReference type="InterPro" id="IPR002347">
    <property type="entry name" value="SDR_fam"/>
</dbReference>
<evidence type="ECO:0000256" key="3">
    <source>
        <dbReference type="RuleBase" id="RU000363"/>
    </source>
</evidence>
<evidence type="ECO:0000256" key="1">
    <source>
        <dbReference type="ARBA" id="ARBA00006484"/>
    </source>
</evidence>
<dbReference type="Gene3D" id="3.40.50.720">
    <property type="entry name" value="NAD(P)-binding Rossmann-like Domain"/>
    <property type="match status" value="1"/>
</dbReference>
<protein>
    <submittedName>
        <fullName evidence="5">SDR family NAD(P)-dependent oxidoreductase</fullName>
    </submittedName>
</protein>
<dbReference type="PANTHER" id="PTHR44196">
    <property type="entry name" value="DEHYDROGENASE/REDUCTASE SDR FAMILY MEMBER 7B"/>
    <property type="match status" value="1"/>
</dbReference>
<keyword evidence="2" id="KW-0560">Oxidoreductase</keyword>
<reference evidence="5 6" key="1">
    <citation type="submission" date="2024-10" db="EMBL/GenBank/DDBJ databases">
        <title>The Natural Products Discovery Center: Release of the First 8490 Sequenced Strains for Exploring Actinobacteria Biosynthetic Diversity.</title>
        <authorList>
            <person name="Kalkreuter E."/>
            <person name="Kautsar S.A."/>
            <person name="Yang D."/>
            <person name="Bader C.D."/>
            <person name="Teijaro C.N."/>
            <person name="Fluegel L."/>
            <person name="Davis C.M."/>
            <person name="Simpson J.R."/>
            <person name="Lauterbach L."/>
            <person name="Steele A.D."/>
            <person name="Gui C."/>
            <person name="Meng S."/>
            <person name="Li G."/>
            <person name="Viehrig K."/>
            <person name="Ye F."/>
            <person name="Su P."/>
            <person name="Kiefer A.F."/>
            <person name="Nichols A."/>
            <person name="Cepeda A.J."/>
            <person name="Yan W."/>
            <person name="Fan B."/>
            <person name="Jiang Y."/>
            <person name="Adhikari A."/>
            <person name="Zheng C.-J."/>
            <person name="Schuster L."/>
            <person name="Cowan T.M."/>
            <person name="Smanski M.J."/>
            <person name="Chevrette M.G."/>
            <person name="De Carvalho L.P.S."/>
            <person name="Shen B."/>
        </authorList>
    </citation>
    <scope>NUCLEOTIDE SEQUENCE [LARGE SCALE GENOMIC DNA]</scope>
    <source>
        <strain evidence="5 6">NPDC049639</strain>
    </source>
</reference>
<accession>A0ABW8AML4</accession>
<dbReference type="PANTHER" id="PTHR44196:SF1">
    <property type="entry name" value="DEHYDROGENASE_REDUCTASE SDR FAMILY MEMBER 7B"/>
    <property type="match status" value="1"/>
</dbReference>
<comment type="caution">
    <text evidence="5">The sequence shown here is derived from an EMBL/GenBank/DDBJ whole genome shotgun (WGS) entry which is preliminary data.</text>
</comment>
<proteinExistence type="inferred from homology"/>
<dbReference type="InterPro" id="IPR057326">
    <property type="entry name" value="KR_dom"/>
</dbReference>
<sequence length="279" mass="28876">MSATLAGKVALVTGGNRGLGAACVRELAARGATVAVLARDPEAAAVVVKELPGEGHLALPGDVTRQETLDAAVATVLAERGQLNVVVANAGVNRHGSLGEVTGDEYAEVVNTNLIGTYRTARATADALAAGRGYLMIVSSVAAFAAVGGMAPYASSKAGLEMLAHTLWLDLAPRGVDVGTVVPTWITTDMLAEAEAGIDDFAELRNTTEGLLSMYTDGVPGGPLGGSVSAEECATRIVDGIEARERRIWIPPILEEIWRLGPLLNSPLGEILTRKLLES</sequence>
<dbReference type="RefSeq" id="WP_398279646.1">
    <property type="nucleotide sequence ID" value="NZ_JBITLV010000003.1"/>
</dbReference>
<dbReference type="InterPro" id="IPR036291">
    <property type="entry name" value="NAD(P)-bd_dom_sf"/>
</dbReference>
<dbReference type="PRINTS" id="PR00081">
    <property type="entry name" value="GDHRDH"/>
</dbReference>
<dbReference type="CDD" id="cd05233">
    <property type="entry name" value="SDR_c"/>
    <property type="match status" value="1"/>
</dbReference>
<keyword evidence="6" id="KW-1185">Reference proteome</keyword>
<name>A0ABW8AML4_9ACTN</name>
<evidence type="ECO:0000256" key="2">
    <source>
        <dbReference type="ARBA" id="ARBA00023002"/>
    </source>
</evidence>